<feature type="region of interest" description="Disordered" evidence="4">
    <location>
        <begin position="166"/>
        <end position="210"/>
    </location>
</feature>
<dbReference type="GO" id="GO:0006624">
    <property type="term" value="P:vacuolar protein processing"/>
    <property type="evidence" value="ECO:0007669"/>
    <property type="project" value="EnsemblFungi"/>
</dbReference>
<dbReference type="PANTHER" id="PTHR11227">
    <property type="entry name" value="WD-REPEAT PROTEIN INTERACTING WITH PHOSPHOINOSIDES WIPI -RELATED"/>
    <property type="match status" value="1"/>
</dbReference>
<sequence length="531" mass="57306">MSSPRGINFLNFNQTGSCISMGTSEGFEIFNCDPFGKFYSDESGGYGIVEMLFSTSLLAVVGVGDQPAMSPRRLRIINTKRHSVICEVTFPSTILAVKMNKARLIVLLQDQIYIYDISNMRLLHTIETATNLRGLIAVSPSLDSNYLAYPSPPKVIKSEIKGHATTNNISLSSNDTTTASNHNGPSETFFSQGAQGDQLSPPGEGVTAGNSSLEVVDNNATSSDNNAGNTKTANSILKNGDVILFNMQTLQPTMVIEAHKGEIAALTLSRDGTLLATASEKGTIVRVFLVETGAKVYQFRRGTYPTKIYSMCFSDDNQFLAASSSSKTVHIFKLGKGAYVTTSADAQNNSDLEDQDADTYSIDEAEEGEPEETASLGQTSSASYDSSHPDATSKEPVVDASRRTVGRMIRNSSQKLSRKAAKTLGAYFPIKVTSILEPSRHFASLKLPIESGATIKSITAIGQPVDIDTAEYPELFENGLWGSVASESSSGLTKMIPIRVISSDGYMYNYVLDPERGGDCLLLSQFSLLMY</sequence>
<protein>
    <submittedName>
        <fullName evidence="5">LALA0S03e10198g1_1</fullName>
    </submittedName>
</protein>
<dbReference type="GO" id="GO:0000329">
    <property type="term" value="C:fungal-type vacuole membrane"/>
    <property type="evidence" value="ECO:0007669"/>
    <property type="project" value="EnsemblFungi"/>
</dbReference>
<evidence type="ECO:0000313" key="6">
    <source>
        <dbReference type="Proteomes" id="UP000054304"/>
    </source>
</evidence>
<dbReference type="OrthoDB" id="1667587at2759"/>
<dbReference type="Proteomes" id="UP000054304">
    <property type="component" value="Unassembled WGS sequence"/>
</dbReference>
<dbReference type="GO" id="GO:0080025">
    <property type="term" value="F:phosphatidylinositol-3,5-bisphosphate binding"/>
    <property type="evidence" value="ECO:0007669"/>
    <property type="project" value="EnsemblFungi"/>
</dbReference>
<evidence type="ECO:0000256" key="1">
    <source>
        <dbReference type="ARBA" id="ARBA00022574"/>
    </source>
</evidence>
<accession>A0A0C7N553</accession>
<dbReference type="STRING" id="1245769.A0A0C7N553"/>
<dbReference type="GO" id="GO:0170071">
    <property type="term" value="C:CROP complex"/>
    <property type="evidence" value="ECO:0007669"/>
    <property type="project" value="EnsemblFungi"/>
</dbReference>
<evidence type="ECO:0000313" key="5">
    <source>
        <dbReference type="EMBL" id="CEP61753.1"/>
    </source>
</evidence>
<evidence type="ECO:0000256" key="4">
    <source>
        <dbReference type="SAM" id="MobiDB-lite"/>
    </source>
</evidence>
<dbReference type="Pfam" id="PF21032">
    <property type="entry name" value="PROPPIN"/>
    <property type="match status" value="2"/>
</dbReference>
<dbReference type="GO" id="GO:0045324">
    <property type="term" value="P:late endosome to vacuole transport"/>
    <property type="evidence" value="ECO:0007669"/>
    <property type="project" value="EnsemblFungi"/>
</dbReference>
<dbReference type="GO" id="GO:0044090">
    <property type="term" value="P:positive regulation of vacuole organization"/>
    <property type="evidence" value="ECO:0007669"/>
    <property type="project" value="EnsemblFungi"/>
</dbReference>
<keyword evidence="2" id="KW-0677">Repeat</keyword>
<proteinExistence type="inferred from homology"/>
<dbReference type="InterPro" id="IPR048720">
    <property type="entry name" value="PROPPIN"/>
</dbReference>
<dbReference type="SUPFAM" id="SSF50978">
    <property type="entry name" value="WD40 repeat-like"/>
    <property type="match status" value="1"/>
</dbReference>
<dbReference type="GO" id="GO:0034727">
    <property type="term" value="P:piecemeal microautophagy of the nucleus"/>
    <property type="evidence" value="ECO:0007669"/>
    <property type="project" value="EnsemblFungi"/>
</dbReference>
<keyword evidence="6" id="KW-1185">Reference proteome</keyword>
<dbReference type="GO" id="GO:0034045">
    <property type="term" value="C:phagophore assembly site membrane"/>
    <property type="evidence" value="ECO:0007669"/>
    <property type="project" value="EnsemblFungi"/>
</dbReference>
<dbReference type="HOGENOM" id="CLU_025895_5_2_1"/>
<dbReference type="GO" id="GO:0000425">
    <property type="term" value="P:pexophagy"/>
    <property type="evidence" value="ECO:0007669"/>
    <property type="project" value="EnsemblFungi"/>
</dbReference>
<dbReference type="GeneID" id="34685193"/>
<keyword evidence="1" id="KW-0853">WD repeat</keyword>
<dbReference type="RefSeq" id="XP_022627985.1">
    <property type="nucleotide sequence ID" value="XM_022773519.1"/>
</dbReference>
<evidence type="ECO:0000256" key="3">
    <source>
        <dbReference type="ARBA" id="ARBA00025740"/>
    </source>
</evidence>
<dbReference type="AlphaFoldDB" id="A0A0C7N553"/>
<reference evidence="5 6" key="1">
    <citation type="submission" date="2014-12" db="EMBL/GenBank/DDBJ databases">
        <authorList>
            <person name="Neuveglise Cecile"/>
        </authorList>
    </citation>
    <scope>NUCLEOTIDE SEQUENCE [LARGE SCALE GENOMIC DNA]</scope>
    <source>
        <strain evidence="5 6">CBS 12615</strain>
    </source>
</reference>
<dbReference type="InterPro" id="IPR036322">
    <property type="entry name" value="WD40_repeat_dom_sf"/>
</dbReference>
<feature type="compositionally biased region" description="Basic and acidic residues" evidence="4">
    <location>
        <begin position="387"/>
        <end position="402"/>
    </location>
</feature>
<comment type="similarity">
    <text evidence="3">Belongs to the WD repeat PROPPIN family.</text>
</comment>
<dbReference type="GO" id="GO:0070772">
    <property type="term" value="C:PAS complex"/>
    <property type="evidence" value="ECO:0007669"/>
    <property type="project" value="EnsemblFungi"/>
</dbReference>
<feature type="compositionally biased region" description="Polar residues" evidence="4">
    <location>
        <begin position="166"/>
        <end position="198"/>
    </location>
</feature>
<dbReference type="SMART" id="SM00320">
    <property type="entry name" value="WD40"/>
    <property type="match status" value="2"/>
</dbReference>
<dbReference type="GO" id="GO:0070273">
    <property type="term" value="F:phosphatidylinositol-4-phosphate binding"/>
    <property type="evidence" value="ECO:0007669"/>
    <property type="project" value="EnsemblFungi"/>
</dbReference>
<dbReference type="GO" id="GO:0061908">
    <property type="term" value="C:phagophore"/>
    <property type="evidence" value="ECO:0007669"/>
    <property type="project" value="EnsemblFungi"/>
</dbReference>
<dbReference type="InterPro" id="IPR001680">
    <property type="entry name" value="WD40_rpt"/>
</dbReference>
<feature type="region of interest" description="Disordered" evidence="4">
    <location>
        <begin position="365"/>
        <end position="414"/>
    </location>
</feature>
<dbReference type="EMBL" id="LN736362">
    <property type="protein sequence ID" value="CEP61753.1"/>
    <property type="molecule type" value="Genomic_DNA"/>
</dbReference>
<dbReference type="GO" id="GO:0005768">
    <property type="term" value="C:endosome"/>
    <property type="evidence" value="ECO:0007669"/>
    <property type="project" value="EnsemblFungi"/>
</dbReference>
<evidence type="ECO:0000256" key="2">
    <source>
        <dbReference type="ARBA" id="ARBA00022737"/>
    </source>
</evidence>
<gene>
    <name evidence="5" type="ORF">LALA0_S03e10198g</name>
</gene>
<dbReference type="Gene3D" id="2.130.10.10">
    <property type="entry name" value="YVTN repeat-like/Quinoprotein amine dehydrogenase"/>
    <property type="match status" value="1"/>
</dbReference>
<feature type="compositionally biased region" description="Polar residues" evidence="4">
    <location>
        <begin position="375"/>
        <end position="386"/>
    </location>
</feature>
<dbReference type="InterPro" id="IPR015943">
    <property type="entry name" value="WD40/YVTN_repeat-like_dom_sf"/>
</dbReference>
<dbReference type="GO" id="GO:0032258">
    <property type="term" value="P:cytoplasm to vacuole targeting by the Cvt pathway"/>
    <property type="evidence" value="ECO:0007669"/>
    <property type="project" value="EnsemblFungi"/>
</dbReference>
<dbReference type="GO" id="GO:0043130">
    <property type="term" value="F:ubiquitin binding"/>
    <property type="evidence" value="ECO:0007669"/>
    <property type="project" value="EnsemblFungi"/>
</dbReference>
<organism evidence="5 6">
    <name type="scientific">Lachancea lanzarotensis</name>
    <dbReference type="NCBI Taxonomy" id="1245769"/>
    <lineage>
        <taxon>Eukaryota</taxon>
        <taxon>Fungi</taxon>
        <taxon>Dikarya</taxon>
        <taxon>Ascomycota</taxon>
        <taxon>Saccharomycotina</taxon>
        <taxon>Saccharomycetes</taxon>
        <taxon>Saccharomycetales</taxon>
        <taxon>Saccharomycetaceae</taxon>
        <taxon>Lachancea</taxon>
    </lineage>
</organism>
<dbReference type="GO" id="GO:0005829">
    <property type="term" value="C:cytosol"/>
    <property type="evidence" value="ECO:0007669"/>
    <property type="project" value="EnsemblFungi"/>
</dbReference>
<name>A0A0C7N553_9SACH</name>
<dbReference type="GO" id="GO:0032266">
    <property type="term" value="F:phosphatidylinositol-3-phosphate binding"/>
    <property type="evidence" value="ECO:0007669"/>
    <property type="project" value="EnsemblFungi"/>
</dbReference>